<comment type="caution">
    <text evidence="8">The sequence shown here is derived from an EMBL/GenBank/DDBJ whole genome shotgun (WGS) entry which is preliminary data.</text>
</comment>
<proteinExistence type="predicted"/>
<feature type="transmembrane region" description="Helical" evidence="6">
    <location>
        <begin position="396"/>
        <end position="418"/>
    </location>
</feature>
<organism evidence="8 9">
    <name type="scientific">Larinioides sclopetarius</name>
    <dbReference type="NCBI Taxonomy" id="280406"/>
    <lineage>
        <taxon>Eukaryota</taxon>
        <taxon>Metazoa</taxon>
        <taxon>Ecdysozoa</taxon>
        <taxon>Arthropoda</taxon>
        <taxon>Chelicerata</taxon>
        <taxon>Arachnida</taxon>
        <taxon>Araneae</taxon>
        <taxon>Araneomorphae</taxon>
        <taxon>Entelegynae</taxon>
        <taxon>Araneoidea</taxon>
        <taxon>Araneidae</taxon>
        <taxon>Larinioides</taxon>
    </lineage>
</organism>
<keyword evidence="2 6" id="KW-0812">Transmembrane</keyword>
<accession>A0AAV1ZDI2</accession>
<feature type="transmembrane region" description="Helical" evidence="6">
    <location>
        <begin position="481"/>
        <end position="501"/>
    </location>
</feature>
<dbReference type="AlphaFoldDB" id="A0AAV1ZDI2"/>
<feature type="transmembrane region" description="Helical" evidence="6">
    <location>
        <begin position="186"/>
        <end position="208"/>
    </location>
</feature>
<evidence type="ECO:0000256" key="5">
    <source>
        <dbReference type="SAM" id="MobiDB-lite"/>
    </source>
</evidence>
<feature type="transmembrane region" description="Helical" evidence="6">
    <location>
        <begin position="220"/>
        <end position="239"/>
    </location>
</feature>
<dbReference type="Gene3D" id="1.20.1250.20">
    <property type="entry name" value="MFS general substrate transporter like domains"/>
    <property type="match status" value="1"/>
</dbReference>
<dbReference type="SUPFAM" id="SSF103473">
    <property type="entry name" value="MFS general substrate transporter"/>
    <property type="match status" value="1"/>
</dbReference>
<feature type="transmembrane region" description="Helical" evidence="6">
    <location>
        <begin position="368"/>
        <end position="389"/>
    </location>
</feature>
<feature type="compositionally biased region" description="Basic and acidic residues" evidence="5">
    <location>
        <begin position="644"/>
        <end position="655"/>
    </location>
</feature>
<dbReference type="Proteomes" id="UP001497382">
    <property type="component" value="Unassembled WGS sequence"/>
</dbReference>
<sequence length="728" mass="82063">MEFEDVLIEVGDYGKYQRNLIMIFLVPAASLLPWFSMNVLFMVSVPDHWCKVPGLSSFNLTMEQQKSLVAPPGEHCKRYDMNLTEMLDFGNYSLLNGSTTRPCDQGWEYDHTYWDSTASTKWDMVCDDAHYNSFVLTMYNVGSIIGTPIYGSLSDKIGRRITFFITIIVTAISAISSVLMEDFTAFVIIKTINGSLMPSVFQLPYIIILEIVAPEVRTRMNGIVNISWTIGLCILPLLAYFSRSWVTLGLLTSSVTLIFFLYYSFLPESPRWLVSQERYDEAATILYQIGEKNKKIVEKNELVQKLQKLGEKMKNEKTIDKVENSSLDLLRYPQLRKKFIIITFCWMANIMSYYGLQLNISNLAGNEFINFFLLGIAEIPGYLSSWFFMERFGRRWCSVTGFLLTGVVCMMSAIEFPYNDIVCSMLGKYFAALTFMATYQQSSELYPTVVRSLGMGMSSTVAMLVTLVVPYIVYLSIYGRAIPFIIIGGCGIVAGILATFLPETLNENLPQSINDAEKFGLNQKFFSWNRRRHSIGRVRAASIGFKVKPDGTGDGDNESKIHRSSQILQNVEFVPGSETTCVSVDSVNVLNGDAHNVRKRNSTDGYAKESYAIDTIPNVLPRNSVGEDKQRMDYTTQSGQELKQNIDDNKNDKLEGIQSSGSCENDKERFENKGPVLDGQDSNEKFSYVNMVFDNNDVVGTINDDVVIRDGKSGSIHSEYENSGKVDV</sequence>
<gene>
    <name evidence="8" type="ORF">LARSCL_LOCUS4826</name>
</gene>
<feature type="transmembrane region" description="Helical" evidence="6">
    <location>
        <begin position="339"/>
        <end position="356"/>
    </location>
</feature>
<dbReference type="Pfam" id="PF00083">
    <property type="entry name" value="Sugar_tr"/>
    <property type="match status" value="1"/>
</dbReference>
<feature type="transmembrane region" description="Helical" evidence="6">
    <location>
        <begin position="20"/>
        <end position="41"/>
    </location>
</feature>
<evidence type="ECO:0000256" key="3">
    <source>
        <dbReference type="ARBA" id="ARBA00022989"/>
    </source>
</evidence>
<protein>
    <recommendedName>
        <fullName evidence="7">Major facilitator superfamily (MFS) profile domain-containing protein</fullName>
    </recommendedName>
</protein>
<keyword evidence="9" id="KW-1185">Reference proteome</keyword>
<evidence type="ECO:0000313" key="9">
    <source>
        <dbReference type="Proteomes" id="UP001497382"/>
    </source>
</evidence>
<evidence type="ECO:0000313" key="8">
    <source>
        <dbReference type="EMBL" id="CAL1269579.1"/>
    </source>
</evidence>
<evidence type="ECO:0000256" key="6">
    <source>
        <dbReference type="SAM" id="Phobius"/>
    </source>
</evidence>
<dbReference type="CDD" id="cd17317">
    <property type="entry name" value="MFS_SLC22"/>
    <property type="match status" value="1"/>
</dbReference>
<reference evidence="8 9" key="1">
    <citation type="submission" date="2024-04" db="EMBL/GenBank/DDBJ databases">
        <authorList>
            <person name="Rising A."/>
            <person name="Reimegard J."/>
            <person name="Sonavane S."/>
            <person name="Akerstrom W."/>
            <person name="Nylinder S."/>
            <person name="Hedman E."/>
            <person name="Kallberg Y."/>
        </authorList>
    </citation>
    <scope>NUCLEOTIDE SEQUENCE [LARGE SCALE GENOMIC DNA]</scope>
</reference>
<dbReference type="PANTHER" id="PTHR24064">
    <property type="entry name" value="SOLUTE CARRIER FAMILY 22 MEMBER"/>
    <property type="match status" value="1"/>
</dbReference>
<feature type="transmembrane region" description="Helical" evidence="6">
    <location>
        <begin position="161"/>
        <end position="180"/>
    </location>
</feature>
<evidence type="ECO:0000259" key="7">
    <source>
        <dbReference type="PROSITE" id="PS50850"/>
    </source>
</evidence>
<dbReference type="InterPro" id="IPR020846">
    <property type="entry name" value="MFS_dom"/>
</dbReference>
<evidence type="ECO:0000256" key="4">
    <source>
        <dbReference type="ARBA" id="ARBA00023136"/>
    </source>
</evidence>
<evidence type="ECO:0000256" key="2">
    <source>
        <dbReference type="ARBA" id="ARBA00022692"/>
    </source>
</evidence>
<name>A0AAV1ZDI2_9ARAC</name>
<comment type="subcellular location">
    <subcellularLocation>
        <location evidence="1">Membrane</location>
        <topology evidence="1">Multi-pass membrane protein</topology>
    </subcellularLocation>
</comment>
<feature type="compositionally biased region" description="Polar residues" evidence="5">
    <location>
        <begin position="633"/>
        <end position="643"/>
    </location>
</feature>
<feature type="region of interest" description="Disordered" evidence="5">
    <location>
        <begin position="633"/>
        <end position="681"/>
    </location>
</feature>
<keyword evidence="3 6" id="KW-1133">Transmembrane helix</keyword>
<evidence type="ECO:0000256" key="1">
    <source>
        <dbReference type="ARBA" id="ARBA00004141"/>
    </source>
</evidence>
<keyword evidence="4 6" id="KW-0472">Membrane</keyword>
<dbReference type="PROSITE" id="PS50850">
    <property type="entry name" value="MFS"/>
    <property type="match status" value="1"/>
</dbReference>
<dbReference type="GO" id="GO:0022857">
    <property type="term" value="F:transmembrane transporter activity"/>
    <property type="evidence" value="ECO:0007669"/>
    <property type="project" value="InterPro"/>
</dbReference>
<feature type="transmembrane region" description="Helical" evidence="6">
    <location>
        <begin position="245"/>
        <end position="266"/>
    </location>
</feature>
<dbReference type="InterPro" id="IPR036259">
    <property type="entry name" value="MFS_trans_sf"/>
</dbReference>
<feature type="domain" description="Major facilitator superfamily (MFS) profile" evidence="7">
    <location>
        <begin position="22"/>
        <end position="506"/>
    </location>
</feature>
<feature type="transmembrane region" description="Helical" evidence="6">
    <location>
        <begin position="453"/>
        <end position="474"/>
    </location>
</feature>
<dbReference type="EMBL" id="CAXIEN010000042">
    <property type="protein sequence ID" value="CAL1269579.1"/>
    <property type="molecule type" value="Genomic_DNA"/>
</dbReference>
<dbReference type="InterPro" id="IPR005828">
    <property type="entry name" value="MFS_sugar_transport-like"/>
</dbReference>
<dbReference type="GO" id="GO:0016020">
    <property type="term" value="C:membrane"/>
    <property type="evidence" value="ECO:0007669"/>
    <property type="project" value="UniProtKB-SubCell"/>
</dbReference>